<protein>
    <recommendedName>
        <fullName evidence="3">DUF1837 domain-containing protein</fullName>
    </recommendedName>
</protein>
<name>A0ABT3S7C4_9MICO</name>
<comment type="caution">
    <text evidence="1">The sequence shown here is derived from an EMBL/GenBank/DDBJ whole genome shotgun (WGS) entry which is preliminary data.</text>
</comment>
<organism evidence="1 2">
    <name type="scientific">Curtobacterium poinsettiae</name>
    <dbReference type="NCBI Taxonomy" id="159612"/>
    <lineage>
        <taxon>Bacteria</taxon>
        <taxon>Bacillati</taxon>
        <taxon>Actinomycetota</taxon>
        <taxon>Actinomycetes</taxon>
        <taxon>Micrococcales</taxon>
        <taxon>Microbacteriaceae</taxon>
        <taxon>Curtobacterium</taxon>
    </lineage>
</organism>
<reference evidence="1 2" key="1">
    <citation type="submission" date="2022-11" db="EMBL/GenBank/DDBJ databases">
        <title>Taxonomy of Curtobacterium flaccumfaciens.</title>
        <authorList>
            <person name="Osdaghi E."/>
            <person name="Taghavi S.M."/>
            <person name="Hamidizade M."/>
            <person name="Abachi H."/>
            <person name="Fazliarab A."/>
            <person name="Baeyen S."/>
            <person name="Portier P."/>
            <person name="Van Vaerenbergh J."/>
            <person name="Jacques M.-A."/>
        </authorList>
    </citation>
    <scope>NUCLEOTIDE SEQUENCE [LARGE SCALE GENOMIC DNA]</scope>
    <source>
        <strain evidence="1 2">LMG 3715</strain>
    </source>
</reference>
<evidence type="ECO:0000313" key="2">
    <source>
        <dbReference type="Proteomes" id="UP001207276"/>
    </source>
</evidence>
<dbReference type="Proteomes" id="UP001207276">
    <property type="component" value="Unassembled WGS sequence"/>
</dbReference>
<dbReference type="EMBL" id="JAPJDE010000006">
    <property type="protein sequence ID" value="MCX2850126.1"/>
    <property type="molecule type" value="Genomic_DNA"/>
</dbReference>
<proteinExistence type="predicted"/>
<evidence type="ECO:0008006" key="3">
    <source>
        <dbReference type="Google" id="ProtNLM"/>
    </source>
</evidence>
<keyword evidence="2" id="KW-1185">Reference proteome</keyword>
<evidence type="ECO:0000313" key="1">
    <source>
        <dbReference type="EMBL" id="MCX2850126.1"/>
    </source>
</evidence>
<gene>
    <name evidence="1" type="ORF">ORG12_15710</name>
</gene>
<accession>A0ABT3S7C4</accession>
<dbReference type="RefSeq" id="WP_214519479.1">
    <property type="nucleotide sequence ID" value="NZ_CP104934.1"/>
</dbReference>
<sequence length="289" mass="31461">MTGTLPAEFTVAWSGSIGEHTLTILDVVGPDWLANTAALYRELRTATDEPIDENLFADLDIVNIDDVRARYLRTQIPQRAGGNFAVVRSDLAEVLMGYLGEQLHGYLYGYRSTRDRELIQITGRGIDQIGVSAIEDADGQPKFVLMLGEAKVSADQHTPPAVVDALDDSLRNQHLYHLADRDTLIAKVTSASRRARGHAFVVFQAVLALLESESLDQLHVHSASLLVRPLGLGAVTDFGSFKDTPDHFLPGRVDFVIVRTDSANIETTIDSFHAIASAPAGSISTEETP</sequence>